<dbReference type="SMART" id="SM00448">
    <property type="entry name" value="REC"/>
    <property type="match status" value="1"/>
</dbReference>
<feature type="modified residue" description="4-aspartylphosphate" evidence="2">
    <location>
        <position position="55"/>
    </location>
</feature>
<feature type="domain" description="Response regulatory" evidence="4">
    <location>
        <begin position="5"/>
        <end position="122"/>
    </location>
</feature>
<dbReference type="CDD" id="cd00156">
    <property type="entry name" value="REC"/>
    <property type="match status" value="1"/>
</dbReference>
<dbReference type="SUPFAM" id="SSF52172">
    <property type="entry name" value="CheY-like"/>
    <property type="match status" value="1"/>
</dbReference>
<dbReference type="InterPro" id="IPR011006">
    <property type="entry name" value="CheY-like_superfamily"/>
</dbReference>
<evidence type="ECO:0000313" key="5">
    <source>
        <dbReference type="EMBL" id="SFR49304.1"/>
    </source>
</evidence>
<dbReference type="InterPro" id="IPR050595">
    <property type="entry name" value="Bact_response_regulator"/>
</dbReference>
<dbReference type="GO" id="GO:0000160">
    <property type="term" value="P:phosphorelay signal transduction system"/>
    <property type="evidence" value="ECO:0007669"/>
    <property type="project" value="InterPro"/>
</dbReference>
<dbReference type="PANTHER" id="PTHR44591">
    <property type="entry name" value="STRESS RESPONSE REGULATOR PROTEIN 1"/>
    <property type="match status" value="1"/>
</dbReference>
<evidence type="ECO:0000256" key="2">
    <source>
        <dbReference type="PROSITE-ProRule" id="PRU00169"/>
    </source>
</evidence>
<dbReference type="AlphaFoldDB" id="A0A1I6H4B9"/>
<proteinExistence type="predicted"/>
<feature type="transmembrane region" description="Helical" evidence="3">
    <location>
        <begin position="312"/>
        <end position="335"/>
    </location>
</feature>
<evidence type="ECO:0000256" key="1">
    <source>
        <dbReference type="ARBA" id="ARBA00022553"/>
    </source>
</evidence>
<keyword evidence="1 2" id="KW-0597">Phosphoprotein</keyword>
<dbReference type="OrthoDB" id="9800897at2"/>
<dbReference type="Pfam" id="PF00072">
    <property type="entry name" value="Response_reg"/>
    <property type="match status" value="1"/>
</dbReference>
<dbReference type="InterPro" id="IPR001789">
    <property type="entry name" value="Sig_transdc_resp-reg_receiver"/>
</dbReference>
<dbReference type="EMBL" id="FOYW01000001">
    <property type="protein sequence ID" value="SFR49304.1"/>
    <property type="molecule type" value="Genomic_DNA"/>
</dbReference>
<keyword evidence="3" id="KW-0812">Transmembrane</keyword>
<dbReference type="PANTHER" id="PTHR44591:SF3">
    <property type="entry name" value="RESPONSE REGULATORY DOMAIN-CONTAINING PROTEIN"/>
    <property type="match status" value="1"/>
</dbReference>
<accession>A0A1I6H4B9</accession>
<dbReference type="RefSeq" id="WP_092009195.1">
    <property type="nucleotide sequence ID" value="NZ_FOYW01000001.1"/>
</dbReference>
<protein>
    <submittedName>
        <fullName evidence="5">Response regulator receiver domain-containing protein</fullName>
    </submittedName>
</protein>
<sequence length="337" mass="37047">MDIKSALLVDDSKVARFTLGKLLKSSNMTVNTAGSAEEALDILSNSQRPDVIFLDHLMPGMNGVEAAKAIRNNPATAHIPIVMCTSGKSDEFEREAREMGVDEILHKPPARDGIARVLARLRAMPKATPVTVREESQVPPANDPDIPLLKADQVAMAARAEVKSQISEQLHERLTALFDDQVGYLRNGMEEHNEAHTNLINEKLAALEAILDDQQKAVARTVVAEVTALLEKGLPGFQRELLNASEKLIEEHTTHLRQELDRQRDQDHEFWKSLQADTLQQAAESSRQQAEQVARHLDELAAGRRRKNARNAYLAGLAISLAVVAASAAWITGLFSG</sequence>
<evidence type="ECO:0000259" key="4">
    <source>
        <dbReference type="PROSITE" id="PS50110"/>
    </source>
</evidence>
<evidence type="ECO:0000256" key="3">
    <source>
        <dbReference type="SAM" id="Phobius"/>
    </source>
</evidence>
<dbReference type="Proteomes" id="UP000198644">
    <property type="component" value="Unassembled WGS sequence"/>
</dbReference>
<reference evidence="5 6" key="1">
    <citation type="submission" date="2016-10" db="EMBL/GenBank/DDBJ databases">
        <authorList>
            <person name="de Groot N.N."/>
        </authorList>
    </citation>
    <scope>NUCLEOTIDE SEQUENCE [LARGE SCALE GENOMIC DNA]</scope>
    <source>
        <strain evidence="5 6">CGMCC 1.9167</strain>
    </source>
</reference>
<name>A0A1I6H4B9_9GAMM</name>
<dbReference type="PROSITE" id="PS50110">
    <property type="entry name" value="RESPONSE_REGULATORY"/>
    <property type="match status" value="1"/>
</dbReference>
<keyword evidence="3" id="KW-0472">Membrane</keyword>
<keyword evidence="6" id="KW-1185">Reference proteome</keyword>
<organism evidence="5 6">
    <name type="scientific">Marinobacter daqiaonensis</name>
    <dbReference type="NCBI Taxonomy" id="650891"/>
    <lineage>
        <taxon>Bacteria</taxon>
        <taxon>Pseudomonadati</taxon>
        <taxon>Pseudomonadota</taxon>
        <taxon>Gammaproteobacteria</taxon>
        <taxon>Pseudomonadales</taxon>
        <taxon>Marinobacteraceae</taxon>
        <taxon>Marinobacter</taxon>
    </lineage>
</organism>
<dbReference type="Gene3D" id="3.40.50.2300">
    <property type="match status" value="1"/>
</dbReference>
<keyword evidence="3" id="KW-1133">Transmembrane helix</keyword>
<dbReference type="STRING" id="650891.SAMN05216203_0864"/>
<evidence type="ECO:0000313" key="6">
    <source>
        <dbReference type="Proteomes" id="UP000198644"/>
    </source>
</evidence>
<gene>
    <name evidence="5" type="ORF">SAMN05216203_0864</name>
</gene>